<proteinExistence type="predicted"/>
<feature type="domain" description="4Fe-4S ferredoxin-type" evidence="1">
    <location>
        <begin position="342"/>
        <end position="371"/>
    </location>
</feature>
<name>X1JQU6_9ZZZZ</name>
<accession>X1JQU6</accession>
<dbReference type="PANTHER" id="PTHR43312:SF2">
    <property type="entry name" value="OXIDOREDUCTASE"/>
    <property type="match status" value="1"/>
</dbReference>
<evidence type="ECO:0000259" key="1">
    <source>
        <dbReference type="PROSITE" id="PS51379"/>
    </source>
</evidence>
<protein>
    <recommendedName>
        <fullName evidence="1">4Fe-4S ferredoxin-type domain-containing protein</fullName>
    </recommendedName>
</protein>
<dbReference type="PROSITE" id="PS00198">
    <property type="entry name" value="4FE4S_FER_1"/>
    <property type="match status" value="1"/>
</dbReference>
<dbReference type="Gene3D" id="3.20.20.100">
    <property type="entry name" value="NADP-dependent oxidoreductase domain"/>
    <property type="match status" value="1"/>
</dbReference>
<dbReference type="InterPro" id="IPR017900">
    <property type="entry name" value="4Fe4S_Fe_S_CS"/>
</dbReference>
<dbReference type="PANTHER" id="PTHR43312">
    <property type="entry name" value="D-THREO-ALDOSE 1-DEHYDROGENASE"/>
    <property type="match status" value="1"/>
</dbReference>
<dbReference type="InterPro" id="IPR036812">
    <property type="entry name" value="NAD(P)_OxRdtase_dom_sf"/>
</dbReference>
<dbReference type="InterPro" id="IPR053135">
    <property type="entry name" value="AKR2_Oxidoreductase"/>
</dbReference>
<gene>
    <name evidence="2" type="ORF">S06H3_01388</name>
</gene>
<dbReference type="SUPFAM" id="SSF51430">
    <property type="entry name" value="NAD(P)-linked oxidoreductase"/>
    <property type="match status" value="1"/>
</dbReference>
<dbReference type="Pfam" id="PF00248">
    <property type="entry name" value="Aldo_ket_red"/>
    <property type="match status" value="1"/>
</dbReference>
<comment type="caution">
    <text evidence="2">The sequence shown here is derived from an EMBL/GenBank/DDBJ whole genome shotgun (WGS) entry which is preliminary data.</text>
</comment>
<sequence>MKYRRFGKLDWEVSALGFGAMRLPLTDGDPASIDEPEAIRMMRYAIDHGVNYLDTAYGYHSGRSEGFVGRVLKDGYRERVKLATKLPVDLVESAQDFDRLLNEQLERLQTKIDFYLLHGLNGQTWRKAQELGVLRWAEDKMTQGKFKHLGFSFHDNYETFKKIVDAYDNWTLAQIQYNYIDVDYQAGYRGLEYAAGKGLAVVIMEPLRGGRLAKEPPASVARVWGTAPQKRTPTAMALLWVWNHPEVSVALSGMSTMEQVKENIATAEHSRANNLTSDELSLIERVREAYNELSPIPCTSCGYCTPCPNGVAIPTIFQMYNEAIMYDDLQTAQSQYKNPDILKEEQRADQCLECDECLKACPQEIPIPEWLKKAHELLKPKQ</sequence>
<reference evidence="2" key="1">
    <citation type="journal article" date="2014" name="Front. Microbiol.">
        <title>High frequency of phylogenetically diverse reductive dehalogenase-homologous genes in deep subseafloor sedimentary metagenomes.</title>
        <authorList>
            <person name="Kawai M."/>
            <person name="Futagami T."/>
            <person name="Toyoda A."/>
            <person name="Takaki Y."/>
            <person name="Nishi S."/>
            <person name="Hori S."/>
            <person name="Arai W."/>
            <person name="Tsubouchi T."/>
            <person name="Morono Y."/>
            <person name="Uchiyama I."/>
            <person name="Ito T."/>
            <person name="Fujiyama A."/>
            <person name="Inagaki F."/>
            <person name="Takami H."/>
        </authorList>
    </citation>
    <scope>NUCLEOTIDE SEQUENCE</scope>
    <source>
        <strain evidence="2">Expedition CK06-06</strain>
    </source>
</reference>
<dbReference type="CDD" id="cd19096">
    <property type="entry name" value="AKR_Fe-S_oxidoreductase"/>
    <property type="match status" value="1"/>
</dbReference>
<dbReference type="PROSITE" id="PS51379">
    <property type="entry name" value="4FE4S_FER_2"/>
    <property type="match status" value="1"/>
</dbReference>
<dbReference type="Pfam" id="PF13187">
    <property type="entry name" value="Fer4_9"/>
    <property type="match status" value="1"/>
</dbReference>
<dbReference type="AlphaFoldDB" id="X1JQU6"/>
<dbReference type="InterPro" id="IPR017896">
    <property type="entry name" value="4Fe4S_Fe-S-bd"/>
</dbReference>
<organism evidence="2">
    <name type="scientific">marine sediment metagenome</name>
    <dbReference type="NCBI Taxonomy" id="412755"/>
    <lineage>
        <taxon>unclassified sequences</taxon>
        <taxon>metagenomes</taxon>
        <taxon>ecological metagenomes</taxon>
    </lineage>
</organism>
<dbReference type="SUPFAM" id="SSF46548">
    <property type="entry name" value="alpha-helical ferredoxin"/>
    <property type="match status" value="1"/>
</dbReference>
<evidence type="ECO:0000313" key="2">
    <source>
        <dbReference type="EMBL" id="GAH97096.1"/>
    </source>
</evidence>
<dbReference type="EMBL" id="BARV01000343">
    <property type="protein sequence ID" value="GAH97096.1"/>
    <property type="molecule type" value="Genomic_DNA"/>
</dbReference>
<dbReference type="InterPro" id="IPR023210">
    <property type="entry name" value="NADP_OxRdtase_dom"/>
</dbReference>